<gene>
    <name evidence="1" type="ORF">Poly24_23220</name>
</gene>
<dbReference type="NCBIfam" id="TIGR03806">
    <property type="entry name" value="chp_HNE_0200"/>
    <property type="match status" value="1"/>
</dbReference>
<keyword evidence="2" id="KW-1185">Reference proteome</keyword>
<name>A0A518JSU9_9BACT</name>
<dbReference type="EMBL" id="CP036348">
    <property type="protein sequence ID" value="QDV68612.1"/>
    <property type="molecule type" value="Genomic_DNA"/>
</dbReference>
<reference evidence="1 2" key="1">
    <citation type="submission" date="2019-02" db="EMBL/GenBank/DDBJ databases">
        <title>Deep-cultivation of Planctomycetes and their phenomic and genomic characterization uncovers novel biology.</title>
        <authorList>
            <person name="Wiegand S."/>
            <person name="Jogler M."/>
            <person name="Boedeker C."/>
            <person name="Pinto D."/>
            <person name="Vollmers J."/>
            <person name="Rivas-Marin E."/>
            <person name="Kohn T."/>
            <person name="Peeters S.H."/>
            <person name="Heuer A."/>
            <person name="Rast P."/>
            <person name="Oberbeckmann S."/>
            <person name="Bunk B."/>
            <person name="Jeske O."/>
            <person name="Meyerdierks A."/>
            <person name="Storesund J.E."/>
            <person name="Kallscheuer N."/>
            <person name="Luecker S."/>
            <person name="Lage O.M."/>
            <person name="Pohl T."/>
            <person name="Merkel B.J."/>
            <person name="Hornburger P."/>
            <person name="Mueller R.-W."/>
            <person name="Bruemmer F."/>
            <person name="Labrenz M."/>
            <person name="Spormann A.M."/>
            <person name="Op den Camp H."/>
            <person name="Overmann J."/>
            <person name="Amann R."/>
            <person name="Jetten M.S.M."/>
            <person name="Mascher T."/>
            <person name="Medema M.H."/>
            <person name="Devos D.P."/>
            <person name="Kaster A.-K."/>
            <person name="Ovreas L."/>
            <person name="Rohde M."/>
            <person name="Galperin M.Y."/>
            <person name="Jogler C."/>
        </authorList>
    </citation>
    <scope>NUCLEOTIDE SEQUENCE [LARGE SCALE GENOMIC DNA]</scope>
    <source>
        <strain evidence="1 2">Poly24</strain>
    </source>
</reference>
<organism evidence="1 2">
    <name type="scientific">Rosistilla carotiformis</name>
    <dbReference type="NCBI Taxonomy" id="2528017"/>
    <lineage>
        <taxon>Bacteria</taxon>
        <taxon>Pseudomonadati</taxon>
        <taxon>Planctomycetota</taxon>
        <taxon>Planctomycetia</taxon>
        <taxon>Pirellulales</taxon>
        <taxon>Pirellulaceae</taxon>
        <taxon>Rosistilla</taxon>
    </lineage>
</organism>
<dbReference type="OrthoDB" id="338827at2"/>
<sequence length="403" mass="44576">MNGVPEIFTWRSLPMLLLTLIALVMGSFVGCREATPVVVPGAAEGVTTVSTDASDSAKPAAAKPRRVRSAKYLQHLSQYALFDGPLADLRPASGTMPYDVNTPLFSDYAAKHRLIRMPEGTAANYQPEHVFDFPVGTVIAKTFYYPHDRNDPARGRRLIETRILLHQPSGWVGLPYLWDDAQQDATLSLTGGAVEVQWKHEDGKDRTNTHLVPNFNDCKRCHENQRFEPIGPKAGNLNREFDYVDGRENQLERWSRLGLLDGLPPAAQRTRFAVWDDESTGDLNARARAWLDVNCAHCHSAIGPARNSGLHLHVDVDEPYRLGVFKTPVAAGRGTGGRLYDIVPGQPDASILMHRLETDHVGEMMPEIGRSLVDQEGVALIRQWITELDQPQDAPTANVAPGI</sequence>
<dbReference type="KEGG" id="rcf:Poly24_23220"/>
<evidence type="ECO:0008006" key="3">
    <source>
        <dbReference type="Google" id="ProtNLM"/>
    </source>
</evidence>
<protein>
    <recommendedName>
        <fullName evidence="3">Cytochrome c domain-containing protein</fullName>
    </recommendedName>
</protein>
<proteinExistence type="predicted"/>
<dbReference type="AlphaFoldDB" id="A0A518JSU9"/>
<accession>A0A518JSU9</accession>
<evidence type="ECO:0000313" key="2">
    <source>
        <dbReference type="Proteomes" id="UP000315082"/>
    </source>
</evidence>
<dbReference type="InterPro" id="IPR022269">
    <property type="entry name" value="SO_2930-like_C"/>
</dbReference>
<dbReference type="Proteomes" id="UP000315082">
    <property type="component" value="Chromosome"/>
</dbReference>
<evidence type="ECO:0000313" key="1">
    <source>
        <dbReference type="EMBL" id="QDV68612.1"/>
    </source>
</evidence>
<dbReference type="RefSeq" id="WP_145094736.1">
    <property type="nucleotide sequence ID" value="NZ_CP036348.1"/>
</dbReference>